<dbReference type="Proteomes" id="UP000317881">
    <property type="component" value="Unassembled WGS sequence"/>
</dbReference>
<dbReference type="EMBL" id="BJND01000004">
    <property type="protein sequence ID" value="GEC02740.1"/>
    <property type="molecule type" value="Genomic_DNA"/>
</dbReference>
<protein>
    <submittedName>
        <fullName evidence="1">Uncharacterized protein</fullName>
    </submittedName>
</protein>
<comment type="caution">
    <text evidence="1">The sequence shown here is derived from an EMBL/GenBank/DDBJ whole genome shotgun (WGS) entry which is preliminary data.</text>
</comment>
<reference evidence="1 2" key="1">
    <citation type="submission" date="2019-06" db="EMBL/GenBank/DDBJ databases">
        <title>Whole genome shotgun sequence of Streptomyces spinoverrucosus NBRC 14228.</title>
        <authorList>
            <person name="Hosoyama A."/>
            <person name="Uohara A."/>
            <person name="Ohji S."/>
            <person name="Ichikawa N."/>
        </authorList>
    </citation>
    <scope>NUCLEOTIDE SEQUENCE [LARGE SCALE GENOMIC DNA]</scope>
    <source>
        <strain evidence="1 2">NBRC 14228</strain>
    </source>
</reference>
<dbReference type="AlphaFoldDB" id="A0A4Y3VAC1"/>
<sequence>MRARLQSTTLPELVDIARRVISEYRWAVMVSGAPPRHGDRLLDAVARGVPGRDAQGHIRGAEIKHCQVPVLFKGVEDDAVASGARPYRGPSAVRALAHSHAVAGDQADGRLAERGPLATLVCGSPGGSANEGVTAAAASATPAVNVADKRMCLIGSAPLPARRVPFI</sequence>
<name>A0A4Y3VAC1_9ACTN</name>
<gene>
    <name evidence="1" type="ORF">SSP24_03950</name>
</gene>
<evidence type="ECO:0000313" key="2">
    <source>
        <dbReference type="Proteomes" id="UP000317881"/>
    </source>
</evidence>
<proteinExistence type="predicted"/>
<keyword evidence="2" id="KW-1185">Reference proteome</keyword>
<organism evidence="1 2">
    <name type="scientific">Streptomyces spinoverrucosus</name>
    <dbReference type="NCBI Taxonomy" id="284043"/>
    <lineage>
        <taxon>Bacteria</taxon>
        <taxon>Bacillati</taxon>
        <taxon>Actinomycetota</taxon>
        <taxon>Actinomycetes</taxon>
        <taxon>Kitasatosporales</taxon>
        <taxon>Streptomycetaceae</taxon>
        <taxon>Streptomyces</taxon>
    </lineage>
</organism>
<evidence type="ECO:0000313" key="1">
    <source>
        <dbReference type="EMBL" id="GEC02740.1"/>
    </source>
</evidence>
<accession>A0A4Y3VAC1</accession>